<reference evidence="3 4" key="2">
    <citation type="journal article" date="2017" name="Int. J. Syst. Evol. Microbiol.">
        <title>Gordonia phthalatica sp. nov., a di-n-butyl phthalate-degrading bacterium isolated from activated sludge.</title>
        <authorList>
            <person name="Jin D."/>
            <person name="Kong X."/>
            <person name="Jia M."/>
            <person name="Yu X."/>
            <person name="Wang X."/>
            <person name="Zhuang X."/>
            <person name="Deng Y."/>
            <person name="Bai Z."/>
        </authorList>
    </citation>
    <scope>NUCLEOTIDE SEQUENCE [LARGE SCALE GENOMIC DNA]</scope>
    <source>
        <strain evidence="3 4">QH-11</strain>
    </source>
</reference>
<evidence type="ECO:0000313" key="3">
    <source>
        <dbReference type="EMBL" id="ALG83517.1"/>
    </source>
</evidence>
<sequence>MKTHAVIRWTTAVVAAALVVGGATACNSDTGTADTAGSSPPVVTVTETAPVTATSPATDTTPETVAPTESAAPTVTATRPVVTEQPTSEPSSTHPLADYYGYWRGHGRQLTLNPNGTATVVLADGAEDVENWTADWGSAGDGIRITLVTMTNRHGPPLGYSSGQSFTGSIQPSEEDGVTVLHMLNFGDWCSARFGNSRTCGA</sequence>
<dbReference type="KEGG" id="goq:ACH46_02085"/>
<dbReference type="STRING" id="1136941.ACH46_02085"/>
<accession>A0A0N9N945</accession>
<dbReference type="OrthoDB" id="4379279at2"/>
<keyword evidence="2" id="KW-0732">Signal</keyword>
<dbReference type="AlphaFoldDB" id="A0A0N9N945"/>
<dbReference type="EMBL" id="CP011853">
    <property type="protein sequence ID" value="ALG83517.1"/>
    <property type="molecule type" value="Genomic_DNA"/>
</dbReference>
<feature type="signal peptide" evidence="2">
    <location>
        <begin position="1"/>
        <end position="25"/>
    </location>
</feature>
<feature type="compositionally biased region" description="Polar residues" evidence="1">
    <location>
        <begin position="84"/>
        <end position="93"/>
    </location>
</feature>
<reference evidence="4" key="1">
    <citation type="submission" date="2015-06" db="EMBL/GenBank/DDBJ databases">
        <title>Complete genome sequence and metabolic analysis of phthalate degradation pathway in Gordonia sp. QH-11.</title>
        <authorList>
            <person name="Jin D."/>
            <person name="Kong X."/>
            <person name="Bai Z."/>
        </authorList>
    </citation>
    <scope>NUCLEOTIDE SEQUENCE [LARGE SCALE GENOMIC DNA]</scope>
    <source>
        <strain evidence="4">QH-11</strain>
    </source>
</reference>
<proteinExistence type="predicted"/>
<feature type="chain" id="PRO_5006037910" description="Lipoprotein" evidence="2">
    <location>
        <begin position="26"/>
        <end position="202"/>
    </location>
</feature>
<feature type="region of interest" description="Disordered" evidence="1">
    <location>
        <begin position="48"/>
        <end position="93"/>
    </location>
</feature>
<evidence type="ECO:0000256" key="1">
    <source>
        <dbReference type="SAM" id="MobiDB-lite"/>
    </source>
</evidence>
<dbReference type="PROSITE" id="PS51257">
    <property type="entry name" value="PROKAR_LIPOPROTEIN"/>
    <property type="match status" value="1"/>
</dbReference>
<name>A0A0N9N945_9ACTN</name>
<evidence type="ECO:0008006" key="5">
    <source>
        <dbReference type="Google" id="ProtNLM"/>
    </source>
</evidence>
<feature type="compositionally biased region" description="Low complexity" evidence="1">
    <location>
        <begin position="48"/>
        <end position="83"/>
    </location>
</feature>
<dbReference type="Proteomes" id="UP000063789">
    <property type="component" value="Chromosome"/>
</dbReference>
<dbReference type="PATRIC" id="fig|1136941.3.peg.418"/>
<protein>
    <recommendedName>
        <fullName evidence="5">Lipoprotein</fullName>
    </recommendedName>
</protein>
<dbReference type="RefSeq" id="WP_062391472.1">
    <property type="nucleotide sequence ID" value="NZ_CP011853.1"/>
</dbReference>
<evidence type="ECO:0000313" key="4">
    <source>
        <dbReference type="Proteomes" id="UP000063789"/>
    </source>
</evidence>
<gene>
    <name evidence="3" type="ORF">ACH46_02085</name>
</gene>
<organism evidence="3 4">
    <name type="scientific">Gordonia phthalatica</name>
    <dbReference type="NCBI Taxonomy" id="1136941"/>
    <lineage>
        <taxon>Bacteria</taxon>
        <taxon>Bacillati</taxon>
        <taxon>Actinomycetota</taxon>
        <taxon>Actinomycetes</taxon>
        <taxon>Mycobacteriales</taxon>
        <taxon>Gordoniaceae</taxon>
        <taxon>Gordonia</taxon>
    </lineage>
</organism>
<evidence type="ECO:0000256" key="2">
    <source>
        <dbReference type="SAM" id="SignalP"/>
    </source>
</evidence>
<keyword evidence="4" id="KW-1185">Reference proteome</keyword>